<evidence type="ECO:0000313" key="2">
    <source>
        <dbReference type="Proteomes" id="UP000821837"/>
    </source>
</evidence>
<protein>
    <recommendedName>
        <fullName evidence="3">DDE Tnp4 domain-containing protein</fullName>
    </recommendedName>
</protein>
<proteinExistence type="predicted"/>
<evidence type="ECO:0008006" key="3">
    <source>
        <dbReference type="Google" id="ProtNLM"/>
    </source>
</evidence>
<keyword evidence="2" id="KW-1185">Reference proteome</keyword>
<dbReference type="VEuPathDB" id="VectorBase:RSAN_035471"/>
<sequence>MNPIENIWGNMKKTLASQCLNRLSADRLWSAVKSEWERLQYVSSGALMQDSALSFRVGISTAHEAVQETCSALWSKLKPMYMPTPTTATWLQIAEAYCRTWQFPKCIGAVDGKHVQIKFPRNSGSMYFNYRGTYSIVLLAVIDVGAYGKQTDGGVLEQSKCAEDDDAYRGPGFADSVDGFGQRRSGQWRDLRAQPSMQLEEAARSHDDLKPTSSRLSTSAQAVVYVVSHPNFPFCQSLE</sequence>
<reference evidence="1" key="2">
    <citation type="submission" date="2021-09" db="EMBL/GenBank/DDBJ databases">
        <authorList>
            <person name="Jia N."/>
            <person name="Wang J."/>
            <person name="Shi W."/>
            <person name="Du L."/>
            <person name="Sun Y."/>
            <person name="Zhan W."/>
            <person name="Jiang J."/>
            <person name="Wang Q."/>
            <person name="Zhang B."/>
            <person name="Ji P."/>
            <person name="Sakyi L.B."/>
            <person name="Cui X."/>
            <person name="Yuan T."/>
            <person name="Jiang B."/>
            <person name="Yang W."/>
            <person name="Lam T.T.-Y."/>
            <person name="Chang Q."/>
            <person name="Ding S."/>
            <person name="Wang X."/>
            <person name="Zhu J."/>
            <person name="Ruan X."/>
            <person name="Zhao L."/>
            <person name="Wei J."/>
            <person name="Que T."/>
            <person name="Du C."/>
            <person name="Cheng J."/>
            <person name="Dai P."/>
            <person name="Han X."/>
            <person name="Huang E."/>
            <person name="Gao Y."/>
            <person name="Liu J."/>
            <person name="Shao H."/>
            <person name="Ye R."/>
            <person name="Li L."/>
            <person name="Wei W."/>
            <person name="Wang X."/>
            <person name="Wang C."/>
            <person name="Huo Q."/>
            <person name="Li W."/>
            <person name="Guo W."/>
            <person name="Chen H."/>
            <person name="Chen S."/>
            <person name="Zhou L."/>
            <person name="Zhou L."/>
            <person name="Ni X."/>
            <person name="Tian J."/>
            <person name="Zhou Y."/>
            <person name="Sheng Y."/>
            <person name="Liu T."/>
            <person name="Pan Y."/>
            <person name="Xia L."/>
            <person name="Li J."/>
            <person name="Zhao F."/>
            <person name="Cao W."/>
        </authorList>
    </citation>
    <scope>NUCLEOTIDE SEQUENCE</scope>
    <source>
        <strain evidence="1">Rsan-2018</strain>
        <tissue evidence="1">Larvae</tissue>
    </source>
</reference>
<name>A0A9D4SYG1_RHISA</name>
<organism evidence="1 2">
    <name type="scientific">Rhipicephalus sanguineus</name>
    <name type="common">Brown dog tick</name>
    <name type="synonym">Ixodes sanguineus</name>
    <dbReference type="NCBI Taxonomy" id="34632"/>
    <lineage>
        <taxon>Eukaryota</taxon>
        <taxon>Metazoa</taxon>
        <taxon>Ecdysozoa</taxon>
        <taxon>Arthropoda</taxon>
        <taxon>Chelicerata</taxon>
        <taxon>Arachnida</taxon>
        <taxon>Acari</taxon>
        <taxon>Parasitiformes</taxon>
        <taxon>Ixodida</taxon>
        <taxon>Ixodoidea</taxon>
        <taxon>Ixodidae</taxon>
        <taxon>Rhipicephalinae</taxon>
        <taxon>Rhipicephalus</taxon>
        <taxon>Rhipicephalus</taxon>
    </lineage>
</organism>
<dbReference type="Proteomes" id="UP000821837">
    <property type="component" value="Unassembled WGS sequence"/>
</dbReference>
<dbReference type="AlphaFoldDB" id="A0A9D4SYG1"/>
<reference evidence="1" key="1">
    <citation type="journal article" date="2020" name="Cell">
        <title>Large-Scale Comparative Analyses of Tick Genomes Elucidate Their Genetic Diversity and Vector Capacities.</title>
        <authorList>
            <consortium name="Tick Genome and Microbiome Consortium (TIGMIC)"/>
            <person name="Jia N."/>
            <person name="Wang J."/>
            <person name="Shi W."/>
            <person name="Du L."/>
            <person name="Sun Y."/>
            <person name="Zhan W."/>
            <person name="Jiang J.F."/>
            <person name="Wang Q."/>
            <person name="Zhang B."/>
            <person name="Ji P."/>
            <person name="Bell-Sakyi L."/>
            <person name="Cui X.M."/>
            <person name="Yuan T.T."/>
            <person name="Jiang B.G."/>
            <person name="Yang W.F."/>
            <person name="Lam T.T."/>
            <person name="Chang Q.C."/>
            <person name="Ding S.J."/>
            <person name="Wang X.J."/>
            <person name="Zhu J.G."/>
            <person name="Ruan X.D."/>
            <person name="Zhao L."/>
            <person name="Wei J.T."/>
            <person name="Ye R.Z."/>
            <person name="Que T.C."/>
            <person name="Du C.H."/>
            <person name="Zhou Y.H."/>
            <person name="Cheng J.X."/>
            <person name="Dai P.F."/>
            <person name="Guo W.B."/>
            <person name="Han X.H."/>
            <person name="Huang E.J."/>
            <person name="Li L.F."/>
            <person name="Wei W."/>
            <person name="Gao Y.C."/>
            <person name="Liu J.Z."/>
            <person name="Shao H.Z."/>
            <person name="Wang X."/>
            <person name="Wang C.C."/>
            <person name="Yang T.C."/>
            <person name="Huo Q.B."/>
            <person name="Li W."/>
            <person name="Chen H.Y."/>
            <person name="Chen S.E."/>
            <person name="Zhou L.G."/>
            <person name="Ni X.B."/>
            <person name="Tian J.H."/>
            <person name="Sheng Y."/>
            <person name="Liu T."/>
            <person name="Pan Y.S."/>
            <person name="Xia L.Y."/>
            <person name="Li J."/>
            <person name="Zhao F."/>
            <person name="Cao W.C."/>
        </authorList>
    </citation>
    <scope>NUCLEOTIDE SEQUENCE</scope>
    <source>
        <strain evidence="1">Rsan-2018</strain>
    </source>
</reference>
<gene>
    <name evidence="1" type="ORF">HPB52_013088</name>
</gene>
<evidence type="ECO:0000313" key="1">
    <source>
        <dbReference type="EMBL" id="KAH7956873.1"/>
    </source>
</evidence>
<dbReference type="EMBL" id="JABSTV010001250">
    <property type="protein sequence ID" value="KAH7956873.1"/>
    <property type="molecule type" value="Genomic_DNA"/>
</dbReference>
<accession>A0A9D4SYG1</accession>
<comment type="caution">
    <text evidence="1">The sequence shown here is derived from an EMBL/GenBank/DDBJ whole genome shotgun (WGS) entry which is preliminary data.</text>
</comment>